<dbReference type="InterPro" id="IPR008972">
    <property type="entry name" value="Cupredoxin"/>
</dbReference>
<organism evidence="22">
    <name type="scientific">Leptopilina myrica</name>
    <name type="common">nomen nudum</name>
    <dbReference type="NCBI Taxonomy" id="2964900"/>
    <lineage>
        <taxon>Eukaryota</taxon>
        <taxon>Metazoa</taxon>
        <taxon>Ecdysozoa</taxon>
        <taxon>Arthropoda</taxon>
        <taxon>Hexapoda</taxon>
        <taxon>Insecta</taxon>
        <taxon>Pterygota</taxon>
        <taxon>Neoptera</taxon>
        <taxon>Endopterygota</taxon>
        <taxon>Hymenoptera</taxon>
        <taxon>Apocrita</taxon>
        <taxon>Proctotrupomorpha</taxon>
        <taxon>Cynipoidea</taxon>
        <taxon>Figitidae</taxon>
        <taxon>Eucoilinae</taxon>
        <taxon>Leptopilina</taxon>
    </lineage>
</organism>
<proteinExistence type="inferred from homology"/>
<dbReference type="PROSITE" id="PS00078">
    <property type="entry name" value="COX2"/>
    <property type="match status" value="1"/>
</dbReference>
<evidence type="ECO:0000256" key="2">
    <source>
        <dbReference type="ARBA" id="ARBA00007866"/>
    </source>
</evidence>
<comment type="subunit">
    <text evidence="3">Component of the cytochrome c oxidase (complex IV, CIV), a multisubunit enzyme composed of a catalytic core of 3 subunits and several supernumerary subunits. The complex exists as a monomer or a dimer and forms supercomplexes (SCs) in the inner mitochondrial membrane with ubiquinol-cytochrome c oxidoreductase (cytochrome b-c1 complex, complex III, CIII).</text>
</comment>
<dbReference type="PRINTS" id="PR01166">
    <property type="entry name" value="CYCOXIDASEII"/>
</dbReference>
<dbReference type="PANTHER" id="PTHR22888:SF9">
    <property type="entry name" value="CYTOCHROME C OXIDASE SUBUNIT 2"/>
    <property type="match status" value="1"/>
</dbReference>
<feature type="domain" description="Cytochrome oxidase subunit II copper A binding" evidence="20">
    <location>
        <begin position="91"/>
        <end position="224"/>
    </location>
</feature>
<dbReference type="SUPFAM" id="SSF81464">
    <property type="entry name" value="Cytochrome c oxidase subunit II-like, transmembrane region"/>
    <property type="match status" value="1"/>
</dbReference>
<evidence type="ECO:0000256" key="11">
    <source>
        <dbReference type="ARBA" id="ARBA00022967"/>
    </source>
</evidence>
<evidence type="ECO:0000256" key="18">
    <source>
        <dbReference type="RuleBase" id="RU000457"/>
    </source>
</evidence>
<evidence type="ECO:0000256" key="13">
    <source>
        <dbReference type="ARBA" id="ARBA00022989"/>
    </source>
</evidence>
<evidence type="ECO:0000256" key="12">
    <source>
        <dbReference type="ARBA" id="ARBA00022982"/>
    </source>
</evidence>
<evidence type="ECO:0000256" key="8">
    <source>
        <dbReference type="ARBA" id="ARBA00022723"/>
    </source>
</evidence>
<accession>A0AAU7BN71</accession>
<evidence type="ECO:0000256" key="5">
    <source>
        <dbReference type="ARBA" id="ARBA00022448"/>
    </source>
</evidence>
<dbReference type="InterPro" id="IPR011759">
    <property type="entry name" value="Cyt_c_oxidase_su2_TM_dom"/>
</dbReference>
<evidence type="ECO:0000256" key="1">
    <source>
        <dbReference type="ARBA" id="ARBA00004448"/>
    </source>
</evidence>
<dbReference type="InterPro" id="IPR045187">
    <property type="entry name" value="CcO_II"/>
</dbReference>
<dbReference type="InterPro" id="IPR036257">
    <property type="entry name" value="Cyt_c_oxidase_su2_TM_sf"/>
</dbReference>
<evidence type="ECO:0000256" key="4">
    <source>
        <dbReference type="ARBA" id="ARBA00015946"/>
    </source>
</evidence>
<keyword evidence="11" id="KW-1278">Translocase</keyword>
<dbReference type="PROSITE" id="PS50857">
    <property type="entry name" value="COX2_CUA"/>
    <property type="match status" value="1"/>
</dbReference>
<feature type="transmembrane region" description="Helical" evidence="19">
    <location>
        <begin position="62"/>
        <end position="84"/>
    </location>
</feature>
<dbReference type="PROSITE" id="PS50999">
    <property type="entry name" value="COX2_TM"/>
    <property type="match status" value="1"/>
</dbReference>
<evidence type="ECO:0000256" key="16">
    <source>
        <dbReference type="ARBA" id="ARBA00023136"/>
    </source>
</evidence>
<keyword evidence="5 18" id="KW-0813">Transport</keyword>
<evidence type="ECO:0000256" key="10">
    <source>
        <dbReference type="ARBA" id="ARBA00022842"/>
    </source>
</evidence>
<name>A0AAU7BN71_9HYME</name>
<evidence type="ECO:0000256" key="6">
    <source>
        <dbReference type="ARBA" id="ARBA00022660"/>
    </source>
</evidence>
<keyword evidence="14 18" id="KW-0186">Copper</keyword>
<dbReference type="Pfam" id="PF00116">
    <property type="entry name" value="COX2"/>
    <property type="match status" value="1"/>
</dbReference>
<dbReference type="InterPro" id="IPR002429">
    <property type="entry name" value="CcO_II-like_C"/>
</dbReference>
<dbReference type="AlphaFoldDB" id="A0AAU7BN71"/>
<evidence type="ECO:0000256" key="15">
    <source>
        <dbReference type="ARBA" id="ARBA00023128"/>
    </source>
</evidence>
<reference evidence="22" key="1">
    <citation type="submission" date="2024-05" db="EMBL/GenBank/DDBJ databases">
        <authorList>
            <person name="Zhang J."/>
        </authorList>
    </citation>
    <scope>NUCLEOTIDE SEQUENCE</scope>
</reference>
<dbReference type="Gene3D" id="1.10.287.90">
    <property type="match status" value="1"/>
</dbReference>
<keyword evidence="12 18" id="KW-0249">Electron transport</keyword>
<dbReference type="PANTHER" id="PTHR22888">
    <property type="entry name" value="CYTOCHROME C OXIDASE, SUBUNIT II"/>
    <property type="match status" value="1"/>
</dbReference>
<evidence type="ECO:0000256" key="14">
    <source>
        <dbReference type="ARBA" id="ARBA00023008"/>
    </source>
</evidence>
<keyword evidence="15 18" id="KW-0496">Mitochondrion</keyword>
<dbReference type="GO" id="GO:0005507">
    <property type="term" value="F:copper ion binding"/>
    <property type="evidence" value="ECO:0007669"/>
    <property type="project" value="InterPro"/>
</dbReference>
<dbReference type="Pfam" id="PF02790">
    <property type="entry name" value="COX2_TM"/>
    <property type="match status" value="1"/>
</dbReference>
<dbReference type="GO" id="GO:0005743">
    <property type="term" value="C:mitochondrial inner membrane"/>
    <property type="evidence" value="ECO:0007669"/>
    <property type="project" value="UniProtKB-SubCell"/>
</dbReference>
<dbReference type="GO" id="GO:0042773">
    <property type="term" value="P:ATP synthesis coupled electron transport"/>
    <property type="evidence" value="ECO:0007669"/>
    <property type="project" value="TreeGrafter"/>
</dbReference>
<keyword evidence="8 18" id="KW-0479">Metal-binding</keyword>
<evidence type="ECO:0000259" key="21">
    <source>
        <dbReference type="PROSITE" id="PS50999"/>
    </source>
</evidence>
<comment type="catalytic activity">
    <reaction evidence="17">
        <text>4 Fe(II)-[cytochrome c] + O2 + 8 H(+)(in) = 4 Fe(III)-[cytochrome c] + 2 H2O + 4 H(+)(out)</text>
        <dbReference type="Rhea" id="RHEA:11436"/>
        <dbReference type="Rhea" id="RHEA-COMP:10350"/>
        <dbReference type="Rhea" id="RHEA-COMP:14399"/>
        <dbReference type="ChEBI" id="CHEBI:15377"/>
        <dbReference type="ChEBI" id="CHEBI:15378"/>
        <dbReference type="ChEBI" id="CHEBI:15379"/>
        <dbReference type="ChEBI" id="CHEBI:29033"/>
        <dbReference type="ChEBI" id="CHEBI:29034"/>
        <dbReference type="EC" id="7.1.1.9"/>
    </reaction>
    <physiologicalReaction direction="left-to-right" evidence="17">
        <dbReference type="Rhea" id="RHEA:11437"/>
    </physiologicalReaction>
</comment>
<sequence length="224" mass="25540">MKEWFILMLQDSASPMMEWMMMFHDFTLLINLIIVVMILWIIMNLVMSKFMVMMIESQEIEIIWTIIPIITLVILGVPSMKILYMLDEVYEPMLTIKAVGHQWYWSYEYSDLEDKGMDSYMSKEIILESFRLLDSVSNLILPVDVQIRMLVSSEDVIHAFAIPSVGIKVDAVPGRLNQGSVNVSLPGVHLGQCSEICGMAHSFMPIVAEVGGVAGFLNYMMWEG</sequence>
<dbReference type="EMBL" id="PP848115">
    <property type="protein sequence ID" value="XBG54808.1"/>
    <property type="molecule type" value="Genomic_DNA"/>
</dbReference>
<comment type="similarity">
    <text evidence="2 18">Belongs to the cytochrome c oxidase subunit 2 family.</text>
</comment>
<evidence type="ECO:0000259" key="20">
    <source>
        <dbReference type="PROSITE" id="PS50857"/>
    </source>
</evidence>
<dbReference type="SUPFAM" id="SSF49503">
    <property type="entry name" value="Cupredoxins"/>
    <property type="match status" value="1"/>
</dbReference>
<gene>
    <name evidence="22" type="primary">COX2</name>
</gene>
<evidence type="ECO:0000256" key="9">
    <source>
        <dbReference type="ARBA" id="ARBA00022792"/>
    </source>
</evidence>
<evidence type="ECO:0000256" key="17">
    <source>
        <dbReference type="ARBA" id="ARBA00049512"/>
    </source>
</evidence>
<evidence type="ECO:0000313" key="22">
    <source>
        <dbReference type="EMBL" id="XBG54808.1"/>
    </source>
</evidence>
<evidence type="ECO:0000256" key="7">
    <source>
        <dbReference type="ARBA" id="ARBA00022692"/>
    </source>
</evidence>
<comment type="cofactor">
    <cofactor evidence="18">
        <name>Cu cation</name>
        <dbReference type="ChEBI" id="CHEBI:23378"/>
    </cofactor>
    <text evidence="18">Binds a copper A center.</text>
</comment>
<keyword evidence="16 18" id="KW-0472">Membrane</keyword>
<keyword evidence="10" id="KW-0460">Magnesium</keyword>
<evidence type="ECO:0000256" key="19">
    <source>
        <dbReference type="SAM" id="Phobius"/>
    </source>
</evidence>
<dbReference type="GO" id="GO:0004129">
    <property type="term" value="F:cytochrome-c oxidase activity"/>
    <property type="evidence" value="ECO:0007669"/>
    <property type="project" value="UniProtKB-EC"/>
</dbReference>
<feature type="domain" description="Cytochrome oxidase subunit II transmembrane region profile" evidence="21">
    <location>
        <begin position="1"/>
        <end position="90"/>
    </location>
</feature>
<keyword evidence="9 18" id="KW-0999">Mitochondrion inner membrane</keyword>
<keyword evidence="6 18" id="KW-0679">Respiratory chain</keyword>
<protein>
    <recommendedName>
        <fullName evidence="4 18">Cytochrome c oxidase subunit 2</fullName>
    </recommendedName>
</protein>
<comment type="subcellular location">
    <subcellularLocation>
        <location evidence="1 18">Mitochondrion inner membrane</location>
        <topology evidence="1 18">Multi-pass membrane protein</topology>
    </subcellularLocation>
</comment>
<keyword evidence="13 19" id="KW-1133">Transmembrane helix</keyword>
<feature type="transmembrane region" description="Helical" evidence="19">
    <location>
        <begin position="21"/>
        <end position="42"/>
    </location>
</feature>
<dbReference type="Gene3D" id="2.60.40.420">
    <property type="entry name" value="Cupredoxins - blue copper proteins"/>
    <property type="match status" value="1"/>
</dbReference>
<comment type="function">
    <text evidence="18">Component of the cytochrome c oxidase, the last enzyme in the mitochondrial electron transport chain which drives oxidative phosphorylation. The respiratory chain contains 3 multisubunit complexes succinate dehydrogenase (complex II, CII), ubiquinol-cytochrome c oxidoreductase (cytochrome b-c1 complex, complex III, CIII) and cytochrome c oxidase (complex IV, CIV), that cooperate to transfer electrons derived from NADH and succinate to molecular oxygen, creating an electrochemical gradient over the inner membrane that drives transmembrane transport and the ATP synthase. Cytochrome c oxidase is the component of the respiratory chain that catalyzes the reduction of oxygen to water. Electrons originating from reduced cytochrome c in the intermembrane space (IMS) are transferred via the dinuclear copper A center (CU(A)) of subunit 2 and heme A of subunit 1 to the active site in subunit 1, a binuclear center (BNC) formed by heme A3 and copper B (CU(B)). The BNC reduces molecular oxygen to 2 water molecules using 4 electrons from cytochrome c in the IMS and 4 protons from the mitochondrial matrix.</text>
</comment>
<evidence type="ECO:0000256" key="3">
    <source>
        <dbReference type="ARBA" id="ARBA00011164"/>
    </source>
</evidence>
<dbReference type="InterPro" id="IPR001505">
    <property type="entry name" value="Copper_CuA"/>
</dbReference>
<keyword evidence="7 18" id="KW-0812">Transmembrane</keyword>
<geneLocation type="mitochondrion" evidence="22"/>